<dbReference type="AlphaFoldDB" id="A0A6C2UUB1"/>
<sequence length="326" mass="36391">MKTLLRFTLALLAMPLLLAGCLTTADDGTEMVIPKTKQNDYLSKTVSPQTYGFEVYPVQGGISYRGTCHLHARHMASANFIKGNIPVIDIRGSAARKKMDALLDVSSPSSWIEFATSQRFDADFMGWNDQVMPYRGVYNTGGVDAYAGRISQLRIKQLMIEDVPFYIRMATGSIGPLARGIEIPKVDAVIGWETLSQFEYIQFDLRNESVQFSSTIPYVPHEQLVMTQAMIVKLPNYGLAVRGAIYGESMPILLDFAGNYNFARGDKRVTSTKQVSIGDIAFRKVPTLMLPVHNSPPRAGRKMLEEYIVTICNKKGVVYFELHPED</sequence>
<keyword evidence="1" id="KW-0732">Signal</keyword>
<feature type="signal peptide" evidence="1">
    <location>
        <begin position="1"/>
        <end position="25"/>
    </location>
</feature>
<name>A0A6C2UUB1_9BACT</name>
<dbReference type="RefSeq" id="WP_136064351.1">
    <property type="nucleotide sequence ID" value="NZ_CAAHFH010000002.1"/>
</dbReference>
<evidence type="ECO:0000313" key="3">
    <source>
        <dbReference type="Proteomes" id="UP000346198"/>
    </source>
</evidence>
<organism evidence="2 3">
    <name type="scientific">Pontiella sulfatireligans</name>
    <dbReference type="NCBI Taxonomy" id="2750658"/>
    <lineage>
        <taxon>Bacteria</taxon>
        <taxon>Pseudomonadati</taxon>
        <taxon>Kiritimatiellota</taxon>
        <taxon>Kiritimatiellia</taxon>
        <taxon>Kiritimatiellales</taxon>
        <taxon>Pontiellaceae</taxon>
        <taxon>Pontiella</taxon>
    </lineage>
</organism>
<proteinExistence type="predicted"/>
<dbReference type="PROSITE" id="PS51257">
    <property type="entry name" value="PROKAR_LIPOPROTEIN"/>
    <property type="match status" value="1"/>
</dbReference>
<evidence type="ECO:0000256" key="1">
    <source>
        <dbReference type="SAM" id="SignalP"/>
    </source>
</evidence>
<protein>
    <submittedName>
        <fullName evidence="2">Uncharacterized protein</fullName>
    </submittedName>
</protein>
<dbReference type="Proteomes" id="UP000346198">
    <property type="component" value="Unassembled WGS sequence"/>
</dbReference>
<gene>
    <name evidence="2" type="ORF">SCARR_04843</name>
</gene>
<reference evidence="2 3" key="1">
    <citation type="submission" date="2019-04" db="EMBL/GenBank/DDBJ databases">
        <authorList>
            <person name="Van Vliet M D."/>
        </authorList>
    </citation>
    <scope>NUCLEOTIDE SEQUENCE [LARGE SCALE GENOMIC DNA]</scope>
    <source>
        <strain evidence="2 3">F21</strain>
    </source>
</reference>
<evidence type="ECO:0000313" key="2">
    <source>
        <dbReference type="EMBL" id="VGO22747.1"/>
    </source>
</evidence>
<accession>A0A6C2UUB1</accession>
<feature type="chain" id="PRO_5025572706" evidence="1">
    <location>
        <begin position="26"/>
        <end position="326"/>
    </location>
</feature>
<keyword evidence="3" id="KW-1185">Reference proteome</keyword>
<dbReference type="EMBL" id="CAAHFH010000002">
    <property type="protein sequence ID" value="VGO22747.1"/>
    <property type="molecule type" value="Genomic_DNA"/>
</dbReference>